<keyword evidence="4" id="KW-1185">Reference proteome</keyword>
<protein>
    <recommendedName>
        <fullName evidence="5">Secreted protein</fullName>
    </recommendedName>
</protein>
<evidence type="ECO:0000256" key="2">
    <source>
        <dbReference type="SAM" id="SignalP"/>
    </source>
</evidence>
<keyword evidence="2" id="KW-0732">Signal</keyword>
<gene>
    <name evidence="3" type="ORF">BJX66DRAFT_157129</name>
</gene>
<comment type="caution">
    <text evidence="3">The sequence shown here is derived from an EMBL/GenBank/DDBJ whole genome shotgun (WGS) entry which is preliminary data.</text>
</comment>
<evidence type="ECO:0008006" key="5">
    <source>
        <dbReference type="Google" id="ProtNLM"/>
    </source>
</evidence>
<sequence>MSLTLILCLSCFPPCFCGWGLGSEGITVKRRRERRKTLKKNSHGTILWPRGRLMAGMYLTFRASLACSLVFYAFIRFSNGTIATCAFLVRQNSTLQCRHE</sequence>
<proteinExistence type="predicted"/>
<reference evidence="3 4" key="1">
    <citation type="submission" date="2024-07" db="EMBL/GenBank/DDBJ databases">
        <title>Section-level genome sequencing and comparative genomics of Aspergillus sections Usti and Cavernicolus.</title>
        <authorList>
            <consortium name="Lawrence Berkeley National Laboratory"/>
            <person name="Nybo J.L."/>
            <person name="Vesth T.C."/>
            <person name="Theobald S."/>
            <person name="Frisvad J.C."/>
            <person name="Larsen T.O."/>
            <person name="Kjaerboelling I."/>
            <person name="Rothschild-Mancinelli K."/>
            <person name="Lyhne E.K."/>
            <person name="Kogle M.E."/>
            <person name="Barry K."/>
            <person name="Clum A."/>
            <person name="Na H."/>
            <person name="Ledsgaard L."/>
            <person name="Lin J."/>
            <person name="Lipzen A."/>
            <person name="Kuo A."/>
            <person name="Riley R."/>
            <person name="Mondo S."/>
            <person name="Labutti K."/>
            <person name="Haridas S."/>
            <person name="Pangalinan J."/>
            <person name="Salamov A.A."/>
            <person name="Simmons B.A."/>
            <person name="Magnuson J.K."/>
            <person name="Chen J."/>
            <person name="Drula E."/>
            <person name="Henrissat B."/>
            <person name="Wiebenga A."/>
            <person name="Lubbers R.J."/>
            <person name="Gomes A.C."/>
            <person name="Makela M.R."/>
            <person name="Stajich J."/>
            <person name="Grigoriev I.V."/>
            <person name="Mortensen U.H."/>
            <person name="De Vries R.P."/>
            <person name="Baker S.E."/>
            <person name="Andersen M.R."/>
        </authorList>
    </citation>
    <scope>NUCLEOTIDE SEQUENCE [LARGE SCALE GENOMIC DNA]</scope>
    <source>
        <strain evidence="3 4">CBS 209.92</strain>
    </source>
</reference>
<keyword evidence="1" id="KW-0812">Transmembrane</keyword>
<evidence type="ECO:0000313" key="4">
    <source>
        <dbReference type="Proteomes" id="UP001610563"/>
    </source>
</evidence>
<keyword evidence="1" id="KW-0472">Membrane</keyword>
<feature type="signal peptide" evidence="2">
    <location>
        <begin position="1"/>
        <end position="17"/>
    </location>
</feature>
<evidence type="ECO:0000313" key="3">
    <source>
        <dbReference type="EMBL" id="KAL2795805.1"/>
    </source>
</evidence>
<keyword evidence="1" id="KW-1133">Transmembrane helix</keyword>
<dbReference type="Proteomes" id="UP001610563">
    <property type="component" value="Unassembled WGS sequence"/>
</dbReference>
<feature type="chain" id="PRO_5046617825" description="Secreted protein" evidence="2">
    <location>
        <begin position="18"/>
        <end position="100"/>
    </location>
</feature>
<feature type="transmembrane region" description="Helical" evidence="1">
    <location>
        <begin position="55"/>
        <end position="75"/>
    </location>
</feature>
<evidence type="ECO:0000256" key="1">
    <source>
        <dbReference type="SAM" id="Phobius"/>
    </source>
</evidence>
<dbReference type="EMBL" id="JBFTWV010000031">
    <property type="protein sequence ID" value="KAL2795805.1"/>
    <property type="molecule type" value="Genomic_DNA"/>
</dbReference>
<accession>A0ABR4G9V1</accession>
<organism evidence="3 4">
    <name type="scientific">Aspergillus keveii</name>
    <dbReference type="NCBI Taxonomy" id="714993"/>
    <lineage>
        <taxon>Eukaryota</taxon>
        <taxon>Fungi</taxon>
        <taxon>Dikarya</taxon>
        <taxon>Ascomycota</taxon>
        <taxon>Pezizomycotina</taxon>
        <taxon>Eurotiomycetes</taxon>
        <taxon>Eurotiomycetidae</taxon>
        <taxon>Eurotiales</taxon>
        <taxon>Aspergillaceae</taxon>
        <taxon>Aspergillus</taxon>
        <taxon>Aspergillus subgen. Nidulantes</taxon>
    </lineage>
</organism>
<name>A0ABR4G9V1_9EURO</name>